<name>A0A2S6NI53_RHOGL</name>
<evidence type="ECO:0000313" key="2">
    <source>
        <dbReference type="Proteomes" id="UP000239724"/>
    </source>
</evidence>
<keyword evidence="2" id="KW-1185">Reference proteome</keyword>
<comment type="caution">
    <text evidence="1">The sequence shown here is derived from an EMBL/GenBank/DDBJ whole genome shotgun (WGS) entry which is preliminary data.</text>
</comment>
<accession>A0A2S6NI53</accession>
<reference evidence="1 2" key="1">
    <citation type="journal article" date="2018" name="Arch. Microbiol.">
        <title>New insights into the metabolic potential of the phototrophic purple bacterium Rhodopila globiformis DSM 161(T) from its draft genome sequence and evidence for a vanadium-dependent nitrogenase.</title>
        <authorList>
            <person name="Imhoff J.F."/>
            <person name="Rahn T."/>
            <person name="Kunzel S."/>
            <person name="Neulinger S.C."/>
        </authorList>
    </citation>
    <scope>NUCLEOTIDE SEQUENCE [LARGE SCALE GENOMIC DNA]</scope>
    <source>
        <strain evidence="1 2">DSM 161</strain>
    </source>
</reference>
<sequence length="168" mass="18246">MGDVIGALIDGKPYIYRVQTGDTIELVAANLAQIIQSDRLALTQAASISLPGARSVVVRTVRDCPAVFESRRQEKDVRIICWCPSPSTRDSVAAAIDTSLNQANFLSLSDGTAARITYRNTASYDQAQNALLYRRDLIYGTEYPTVINIEQPSMIFGAAAVNGNLIYG</sequence>
<gene>
    <name evidence="1" type="ORF">CCS01_11170</name>
</gene>
<dbReference type="AlphaFoldDB" id="A0A2S6NI53"/>
<dbReference type="Proteomes" id="UP000239724">
    <property type="component" value="Unassembled WGS sequence"/>
</dbReference>
<dbReference type="EMBL" id="NHRY01000114">
    <property type="protein sequence ID" value="PPQ34327.1"/>
    <property type="molecule type" value="Genomic_DNA"/>
</dbReference>
<protein>
    <submittedName>
        <fullName evidence="1">Uncharacterized protein</fullName>
    </submittedName>
</protein>
<organism evidence="1 2">
    <name type="scientific">Rhodopila globiformis</name>
    <name type="common">Rhodopseudomonas globiformis</name>
    <dbReference type="NCBI Taxonomy" id="1071"/>
    <lineage>
        <taxon>Bacteria</taxon>
        <taxon>Pseudomonadati</taxon>
        <taxon>Pseudomonadota</taxon>
        <taxon>Alphaproteobacteria</taxon>
        <taxon>Acetobacterales</taxon>
        <taxon>Acetobacteraceae</taxon>
        <taxon>Rhodopila</taxon>
    </lineage>
</organism>
<proteinExistence type="predicted"/>
<evidence type="ECO:0000313" key="1">
    <source>
        <dbReference type="EMBL" id="PPQ34327.1"/>
    </source>
</evidence>